<keyword evidence="1" id="KW-0812">Transmembrane</keyword>
<feature type="transmembrane region" description="Helical" evidence="1">
    <location>
        <begin position="105"/>
        <end position="123"/>
    </location>
</feature>
<feature type="transmembrane region" description="Helical" evidence="1">
    <location>
        <begin position="81"/>
        <end position="99"/>
    </location>
</feature>
<keyword evidence="1" id="KW-0472">Membrane</keyword>
<evidence type="ECO:0000313" key="3">
    <source>
        <dbReference type="Proteomes" id="UP000515728"/>
    </source>
</evidence>
<accession>A0A7G7MS19</accession>
<keyword evidence="1" id="KW-1133">Transmembrane helix</keyword>
<keyword evidence="3" id="KW-1185">Reference proteome</keyword>
<proteinExistence type="predicted"/>
<feature type="transmembrane region" description="Helical" evidence="1">
    <location>
        <begin position="19"/>
        <end position="40"/>
    </location>
</feature>
<dbReference type="KEGG" id="ppel:H6H00_13485"/>
<name>A0A7G7MS19_9PSEU</name>
<dbReference type="EMBL" id="CP060131">
    <property type="protein sequence ID" value="QNG55580.1"/>
    <property type="molecule type" value="Genomic_DNA"/>
</dbReference>
<reference evidence="2 3" key="1">
    <citation type="submission" date="2020-08" db="EMBL/GenBank/DDBJ databases">
        <authorList>
            <person name="Mo P."/>
        </authorList>
    </citation>
    <scope>NUCLEOTIDE SEQUENCE [LARGE SCALE GENOMIC DNA]</scope>
    <source>
        <strain evidence="2 3">CGMCC 4.1532</strain>
    </source>
</reference>
<evidence type="ECO:0000313" key="2">
    <source>
        <dbReference type="EMBL" id="QNG55580.1"/>
    </source>
</evidence>
<sequence>MLGPVSTEQPAGPPPQVRWAGVSVAVQGVAGLVFAVLLVARSGSADLPVGFVLGEAAYFAVIGSALVAVGVGLVRGRRWARTPAIVAQLLLLPVVYSLIGPSRQLALGLATGALVFVTFMLLISERSREWSMGLDLPDAPR</sequence>
<dbReference type="Proteomes" id="UP000515728">
    <property type="component" value="Chromosome"/>
</dbReference>
<protein>
    <recommendedName>
        <fullName evidence="4">Integral membrane protein</fullName>
    </recommendedName>
</protein>
<feature type="transmembrane region" description="Helical" evidence="1">
    <location>
        <begin position="52"/>
        <end position="74"/>
    </location>
</feature>
<evidence type="ECO:0000256" key="1">
    <source>
        <dbReference type="SAM" id="Phobius"/>
    </source>
</evidence>
<organism evidence="2 3">
    <name type="scientific">Pseudonocardia petroleophila</name>
    <dbReference type="NCBI Taxonomy" id="37331"/>
    <lineage>
        <taxon>Bacteria</taxon>
        <taxon>Bacillati</taxon>
        <taxon>Actinomycetota</taxon>
        <taxon>Actinomycetes</taxon>
        <taxon>Pseudonocardiales</taxon>
        <taxon>Pseudonocardiaceae</taxon>
        <taxon>Pseudonocardia</taxon>
    </lineage>
</organism>
<evidence type="ECO:0008006" key="4">
    <source>
        <dbReference type="Google" id="ProtNLM"/>
    </source>
</evidence>
<dbReference type="AlphaFoldDB" id="A0A7G7MS19"/>
<gene>
    <name evidence="2" type="ORF">H6H00_13485</name>
</gene>